<proteinExistence type="predicted"/>
<dbReference type="Proteomes" id="UP000887574">
    <property type="component" value="Unplaced"/>
</dbReference>
<accession>A0A915E896</accession>
<sequence>MPPTNLNGSPGQYTRLPEPVSSDGECGKAEKESMRQEKFFVRGTGELSALDQKINNLVACQNLPFSMSTPKLQTILSSGLTAMLMTMCGSDTNLFSVSSLHREWGMHWRSDMYSCEMKDRYNIDKAIAILTRGFEEGATCMAAAAHISKFVVNNSLFKNTEIKPLLESCRKLVGAFNHSLLPQGSSQRRANKCRVHPCTSAV</sequence>
<evidence type="ECO:0000313" key="3">
    <source>
        <dbReference type="WBParaSite" id="jg39"/>
    </source>
</evidence>
<protein>
    <submittedName>
        <fullName evidence="3">Uncharacterized protein</fullName>
    </submittedName>
</protein>
<organism evidence="2 3">
    <name type="scientific">Ditylenchus dipsaci</name>
    <dbReference type="NCBI Taxonomy" id="166011"/>
    <lineage>
        <taxon>Eukaryota</taxon>
        <taxon>Metazoa</taxon>
        <taxon>Ecdysozoa</taxon>
        <taxon>Nematoda</taxon>
        <taxon>Chromadorea</taxon>
        <taxon>Rhabditida</taxon>
        <taxon>Tylenchina</taxon>
        <taxon>Tylenchomorpha</taxon>
        <taxon>Sphaerularioidea</taxon>
        <taxon>Anguinidae</taxon>
        <taxon>Anguininae</taxon>
        <taxon>Ditylenchus</taxon>
    </lineage>
</organism>
<keyword evidence="2" id="KW-1185">Reference proteome</keyword>
<evidence type="ECO:0000256" key="1">
    <source>
        <dbReference type="SAM" id="MobiDB-lite"/>
    </source>
</evidence>
<feature type="compositionally biased region" description="Polar residues" evidence="1">
    <location>
        <begin position="1"/>
        <end position="12"/>
    </location>
</feature>
<name>A0A915E896_9BILA</name>
<reference evidence="3" key="1">
    <citation type="submission" date="2022-11" db="UniProtKB">
        <authorList>
            <consortium name="WormBaseParasite"/>
        </authorList>
    </citation>
    <scope>IDENTIFICATION</scope>
</reference>
<evidence type="ECO:0000313" key="2">
    <source>
        <dbReference type="Proteomes" id="UP000887574"/>
    </source>
</evidence>
<feature type="region of interest" description="Disordered" evidence="1">
    <location>
        <begin position="1"/>
        <end position="29"/>
    </location>
</feature>
<dbReference type="AlphaFoldDB" id="A0A915E896"/>
<dbReference type="WBParaSite" id="jg39">
    <property type="protein sequence ID" value="jg39"/>
    <property type="gene ID" value="jg39"/>
</dbReference>